<name>A0A1Y1WB70_9FUNG</name>
<dbReference type="EMBL" id="MCFD01000005">
    <property type="protein sequence ID" value="ORX70773.1"/>
    <property type="molecule type" value="Genomic_DNA"/>
</dbReference>
<evidence type="ECO:0000313" key="3">
    <source>
        <dbReference type="Proteomes" id="UP000193922"/>
    </source>
</evidence>
<dbReference type="RefSeq" id="XP_040744352.1">
    <property type="nucleotide sequence ID" value="XM_040885482.1"/>
</dbReference>
<feature type="region of interest" description="Disordered" evidence="1">
    <location>
        <begin position="150"/>
        <end position="184"/>
    </location>
</feature>
<accession>A0A1Y1WB70</accession>
<sequence length="184" mass="20185">MAAFRSGIAIAQSDGSEDIEYLKEIYGCVPAYLARFVLWQHAVSLCFLRAPSYANALSAALYKVGAFFQQDWLVSARLEQMDSIGALVRTGTIALLHLWSVDIGTEARFFDKYVALLLPHTNGRRGGDSFWQQFVPASMLQDTRAYRKAVRGNDSGTDDDVSGSQTGTRISRLRKVGGAGPRAT</sequence>
<proteinExistence type="predicted"/>
<dbReference type="GeneID" id="63802130"/>
<protein>
    <submittedName>
        <fullName evidence="2">Uncharacterized protein</fullName>
    </submittedName>
</protein>
<evidence type="ECO:0000256" key="1">
    <source>
        <dbReference type="SAM" id="MobiDB-lite"/>
    </source>
</evidence>
<gene>
    <name evidence="2" type="ORF">DL89DRAFT_256956</name>
</gene>
<dbReference type="OrthoDB" id="5587196at2759"/>
<evidence type="ECO:0000313" key="2">
    <source>
        <dbReference type="EMBL" id="ORX70773.1"/>
    </source>
</evidence>
<reference evidence="2 3" key="1">
    <citation type="submission" date="2016-07" db="EMBL/GenBank/DDBJ databases">
        <title>Pervasive Adenine N6-methylation of Active Genes in Fungi.</title>
        <authorList>
            <consortium name="DOE Joint Genome Institute"/>
            <person name="Mondo S.J."/>
            <person name="Dannebaum R.O."/>
            <person name="Kuo R.C."/>
            <person name="Labutti K."/>
            <person name="Haridas S."/>
            <person name="Kuo A."/>
            <person name="Salamov A."/>
            <person name="Ahrendt S.R."/>
            <person name="Lipzen A."/>
            <person name="Sullivan W."/>
            <person name="Andreopoulos W.B."/>
            <person name="Clum A."/>
            <person name="Lindquist E."/>
            <person name="Daum C."/>
            <person name="Ramamoorthy G.K."/>
            <person name="Gryganskyi A."/>
            <person name="Culley D."/>
            <person name="Magnuson J.K."/>
            <person name="James T.Y."/>
            <person name="O'Malley M.A."/>
            <person name="Stajich J.E."/>
            <person name="Spatafora J.W."/>
            <person name="Visel A."/>
            <person name="Grigoriev I.V."/>
        </authorList>
    </citation>
    <scope>NUCLEOTIDE SEQUENCE [LARGE SCALE GENOMIC DNA]</scope>
    <source>
        <strain evidence="2 3">ATCC 12442</strain>
    </source>
</reference>
<organism evidence="2 3">
    <name type="scientific">Linderina pennispora</name>
    <dbReference type="NCBI Taxonomy" id="61395"/>
    <lineage>
        <taxon>Eukaryota</taxon>
        <taxon>Fungi</taxon>
        <taxon>Fungi incertae sedis</taxon>
        <taxon>Zoopagomycota</taxon>
        <taxon>Kickxellomycotina</taxon>
        <taxon>Kickxellomycetes</taxon>
        <taxon>Kickxellales</taxon>
        <taxon>Kickxellaceae</taxon>
        <taxon>Linderina</taxon>
    </lineage>
</organism>
<keyword evidence="3" id="KW-1185">Reference proteome</keyword>
<dbReference type="AlphaFoldDB" id="A0A1Y1WB70"/>
<comment type="caution">
    <text evidence="2">The sequence shown here is derived from an EMBL/GenBank/DDBJ whole genome shotgun (WGS) entry which is preliminary data.</text>
</comment>
<dbReference type="Proteomes" id="UP000193922">
    <property type="component" value="Unassembled WGS sequence"/>
</dbReference>